<dbReference type="Pfam" id="PF01613">
    <property type="entry name" value="Flavin_Reduct"/>
    <property type="match status" value="1"/>
</dbReference>
<dbReference type="EMBL" id="AP011529">
    <property type="protein sequence ID" value="BAI80899.1"/>
    <property type="molecule type" value="Genomic_DNA"/>
</dbReference>
<dbReference type="KEGG" id="ddf:DEFDS_1439"/>
<dbReference type="Proteomes" id="UP000001520">
    <property type="component" value="Chromosome"/>
</dbReference>
<proteinExistence type="inferred from homology"/>
<dbReference type="HOGENOM" id="CLU_102849_0_0_0"/>
<comment type="similarity">
    <text evidence="1">Belongs to the flavoredoxin family.</text>
</comment>
<dbReference type="PANTHER" id="PTHR43567:SF5">
    <property type="entry name" value="HYPOTHETICAL CYTOSOLIC PROTEIN"/>
    <property type="match status" value="1"/>
</dbReference>
<evidence type="ECO:0000256" key="1">
    <source>
        <dbReference type="ARBA" id="ARBA00038054"/>
    </source>
</evidence>
<dbReference type="GO" id="GO:0010181">
    <property type="term" value="F:FMN binding"/>
    <property type="evidence" value="ECO:0007669"/>
    <property type="project" value="InterPro"/>
</dbReference>
<dbReference type="eggNOG" id="COG1853">
    <property type="taxonomic scope" value="Bacteria"/>
</dbReference>
<dbReference type="InterPro" id="IPR002563">
    <property type="entry name" value="Flavin_Rdtase-like_dom"/>
</dbReference>
<dbReference type="AlphaFoldDB" id="D3PE76"/>
<dbReference type="OrthoDB" id="9791490at2"/>
<dbReference type="RefSeq" id="WP_013008145.1">
    <property type="nucleotide sequence ID" value="NC_013939.1"/>
</dbReference>
<dbReference type="GO" id="GO:0016646">
    <property type="term" value="F:oxidoreductase activity, acting on the CH-NH group of donors, NAD or NADP as acceptor"/>
    <property type="evidence" value="ECO:0007669"/>
    <property type="project" value="UniProtKB-ARBA"/>
</dbReference>
<sequence>MFKKVNIKEVNFNPFTEINDRWMLITPTVEKVNPMTASWGGFGILWHKNVVYTFIRPTRYTFELMEKTEYFTLSFFDEEYRDVLNYCGTKSGHDIDKVKETGLSVVKDDNFIYFEEAEAVYCCKKLCFADLNPSNFLEDEIETFYPKKDYHRMYIGEIVHLIKKIV</sequence>
<dbReference type="PANTHER" id="PTHR43567">
    <property type="entry name" value="FLAVOREDOXIN-RELATED-RELATED"/>
    <property type="match status" value="1"/>
</dbReference>
<accession>D3PE76</accession>
<reference evidence="3 4" key="1">
    <citation type="journal article" date="2010" name="DNA Res.">
        <title>Bacterial lifestyle in a deep-sea hydrothermal vent chimney revealed by the genome sequence of the thermophilic bacterium Deferribacter desulfuricans SSM1.</title>
        <authorList>
            <person name="Takaki Y."/>
            <person name="Shimamura S."/>
            <person name="Nakagawa S."/>
            <person name="Fukuhara Y."/>
            <person name="Horikawa H."/>
            <person name="Ankai A."/>
            <person name="Harada T."/>
            <person name="Hosoyama A."/>
            <person name="Oguchi A."/>
            <person name="Fukui S."/>
            <person name="Fujita N."/>
            <person name="Takami H."/>
            <person name="Takai K."/>
        </authorList>
    </citation>
    <scope>NUCLEOTIDE SEQUENCE [LARGE SCALE GENOMIC DNA]</scope>
    <source>
        <strain evidence="4">DSM 14783 / JCM 11476 / NBRC 101012 / SSM1</strain>
    </source>
</reference>
<organism evidence="3 4">
    <name type="scientific">Deferribacter desulfuricans (strain DSM 14783 / JCM 11476 / NBRC 101012 / SSM1)</name>
    <dbReference type="NCBI Taxonomy" id="639282"/>
    <lineage>
        <taxon>Bacteria</taxon>
        <taxon>Pseudomonadati</taxon>
        <taxon>Deferribacterota</taxon>
        <taxon>Deferribacteres</taxon>
        <taxon>Deferribacterales</taxon>
        <taxon>Deferribacteraceae</taxon>
        <taxon>Deferribacter</taxon>
    </lineage>
</organism>
<dbReference type="InterPro" id="IPR052174">
    <property type="entry name" value="Flavoredoxin"/>
</dbReference>
<evidence type="ECO:0000313" key="4">
    <source>
        <dbReference type="Proteomes" id="UP000001520"/>
    </source>
</evidence>
<dbReference type="Gene3D" id="2.30.110.10">
    <property type="entry name" value="Electron Transport, Fmn-binding Protein, Chain A"/>
    <property type="match status" value="1"/>
</dbReference>
<name>D3PE76_DEFDS</name>
<dbReference type="SUPFAM" id="SSF50475">
    <property type="entry name" value="FMN-binding split barrel"/>
    <property type="match status" value="1"/>
</dbReference>
<evidence type="ECO:0000313" key="3">
    <source>
        <dbReference type="EMBL" id="BAI80899.1"/>
    </source>
</evidence>
<dbReference type="InterPro" id="IPR012349">
    <property type="entry name" value="Split_barrel_FMN-bd"/>
</dbReference>
<evidence type="ECO:0000259" key="2">
    <source>
        <dbReference type="Pfam" id="PF01613"/>
    </source>
</evidence>
<dbReference type="STRING" id="639282.DEFDS_1439"/>
<keyword evidence="4" id="KW-1185">Reference proteome</keyword>
<protein>
    <recommendedName>
        <fullName evidence="2">Flavin reductase like domain-containing protein</fullName>
    </recommendedName>
</protein>
<feature type="domain" description="Flavin reductase like" evidence="2">
    <location>
        <begin position="31"/>
        <end position="160"/>
    </location>
</feature>
<gene>
    <name evidence="3" type="ordered locus">DEFDS_1439</name>
</gene>